<dbReference type="Proteomes" id="UP001156703">
    <property type="component" value="Unassembled WGS sequence"/>
</dbReference>
<evidence type="ECO:0000256" key="1">
    <source>
        <dbReference type="SAM" id="Phobius"/>
    </source>
</evidence>
<gene>
    <name evidence="2" type="ORF">GCM10007925_05750</name>
</gene>
<keyword evidence="3" id="KW-1185">Reference proteome</keyword>
<dbReference type="EMBL" id="BSOO01000004">
    <property type="protein sequence ID" value="GLR46864.1"/>
    <property type="molecule type" value="Genomic_DNA"/>
</dbReference>
<keyword evidence="1" id="KW-0812">Transmembrane</keyword>
<feature type="transmembrane region" description="Helical" evidence="1">
    <location>
        <begin position="129"/>
        <end position="147"/>
    </location>
</feature>
<dbReference type="RefSeq" id="WP_156957025.1">
    <property type="nucleotide sequence ID" value="NZ_BSOO01000004.1"/>
</dbReference>
<feature type="transmembrane region" description="Helical" evidence="1">
    <location>
        <begin position="273"/>
        <end position="294"/>
    </location>
</feature>
<feature type="transmembrane region" description="Helical" evidence="1">
    <location>
        <begin position="210"/>
        <end position="229"/>
    </location>
</feature>
<accession>A0ABQ5Z4I2</accession>
<organism evidence="2 3">
    <name type="scientific">Sphingomonas astaxanthinifaciens DSM 22298</name>
    <dbReference type="NCBI Taxonomy" id="1123267"/>
    <lineage>
        <taxon>Bacteria</taxon>
        <taxon>Pseudomonadati</taxon>
        <taxon>Pseudomonadota</taxon>
        <taxon>Alphaproteobacteria</taxon>
        <taxon>Sphingomonadales</taxon>
        <taxon>Sphingomonadaceae</taxon>
        <taxon>Sphingomonas</taxon>
    </lineage>
</organism>
<protein>
    <submittedName>
        <fullName evidence="2">Uncharacterized protein</fullName>
    </submittedName>
</protein>
<keyword evidence="1" id="KW-1133">Transmembrane helix</keyword>
<keyword evidence="1" id="KW-0472">Membrane</keyword>
<feature type="transmembrane region" description="Helical" evidence="1">
    <location>
        <begin position="7"/>
        <end position="27"/>
    </location>
</feature>
<sequence>MITRKSLHVTWVMPVVMALAWILSMTAQEAGVARVLYEPSQRFGDFILVVYAVPHSGNYPPGFEAITEWFVNNPGYKDGRFTIMHLPPFSMLLTVLASKLFQILSPMLVFFVLTIALVVSFFSTLRTKTGAAIAYTAILSYPVAFMIDRGNLYAGLCGACLVAALVRRKTDAVGIMLFAVALNIRPNALPVLLPLLIAHRNIDWRFGLRVGIAAVALGVASAIMAHALYPEYTLSSFRHGMSLYLKGTLDSPLMLAFGSSAYSALYAMGFPSLVLGTVLAGTLASVAIIVRYFGELDAGNFTFICVSAYALGSAVFVDYHMIVFIAPLIMSEDKTTKLASLLLLIPKSYFLINYNPSKIETHYTTTQVLTNPAIMILVSGFILIAGALNYLRKSANGAPASV</sequence>
<feature type="transmembrane region" description="Helical" evidence="1">
    <location>
        <begin position="300"/>
        <end position="326"/>
    </location>
</feature>
<feature type="transmembrane region" description="Helical" evidence="1">
    <location>
        <begin position="175"/>
        <end position="198"/>
    </location>
</feature>
<feature type="transmembrane region" description="Helical" evidence="1">
    <location>
        <begin position="100"/>
        <end position="122"/>
    </location>
</feature>
<proteinExistence type="predicted"/>
<comment type="caution">
    <text evidence="2">The sequence shown here is derived from an EMBL/GenBank/DDBJ whole genome shotgun (WGS) entry which is preliminary data.</text>
</comment>
<evidence type="ECO:0000313" key="3">
    <source>
        <dbReference type="Proteomes" id="UP001156703"/>
    </source>
</evidence>
<reference evidence="3" key="1">
    <citation type="journal article" date="2019" name="Int. J. Syst. Evol. Microbiol.">
        <title>The Global Catalogue of Microorganisms (GCM) 10K type strain sequencing project: providing services to taxonomists for standard genome sequencing and annotation.</title>
        <authorList>
            <consortium name="The Broad Institute Genomics Platform"/>
            <consortium name="The Broad Institute Genome Sequencing Center for Infectious Disease"/>
            <person name="Wu L."/>
            <person name="Ma J."/>
        </authorList>
    </citation>
    <scope>NUCLEOTIDE SEQUENCE [LARGE SCALE GENOMIC DNA]</scope>
    <source>
        <strain evidence="3">NBRC 102146</strain>
    </source>
</reference>
<feature type="transmembrane region" description="Helical" evidence="1">
    <location>
        <begin position="338"/>
        <end position="354"/>
    </location>
</feature>
<name>A0ABQ5Z4I2_9SPHN</name>
<evidence type="ECO:0000313" key="2">
    <source>
        <dbReference type="EMBL" id="GLR46864.1"/>
    </source>
</evidence>
<feature type="transmembrane region" description="Helical" evidence="1">
    <location>
        <begin position="374"/>
        <end position="391"/>
    </location>
</feature>